<reference evidence="2" key="1">
    <citation type="submission" date="2012-01" db="EMBL/GenBank/DDBJ databases">
        <authorList>
            <person name="Summers A.O."/>
            <person name="Wireman J."/>
            <person name="Williams L.E."/>
        </authorList>
    </citation>
    <scope>NUCLEOTIDE SEQUENCE</scope>
    <source>
        <strain evidence="2">SGSC3045</strain>
        <plasmid evidence="2">pSGSC3045-121</plasmid>
    </source>
</reference>
<feature type="region of interest" description="Disordered" evidence="1">
    <location>
        <begin position="30"/>
        <end position="52"/>
    </location>
</feature>
<organism evidence="2">
    <name type="scientific">Salmonella enterica subsp. salamae</name>
    <dbReference type="NCBI Taxonomy" id="59202"/>
    <lineage>
        <taxon>Bacteria</taxon>
        <taxon>Pseudomonadati</taxon>
        <taxon>Pseudomonadota</taxon>
        <taxon>Gammaproteobacteria</taxon>
        <taxon>Enterobacterales</taxon>
        <taxon>Enterobacteriaceae</taxon>
        <taxon>Salmonella</taxon>
    </lineage>
</organism>
<protein>
    <submittedName>
        <fullName evidence="2">Uncharacterized protein</fullName>
    </submittedName>
</protein>
<proteinExistence type="predicted"/>
<dbReference type="EMBL" id="JQ418541">
    <property type="protein sequence ID" value="AFK90411.1"/>
    <property type="molecule type" value="Genomic_DNA"/>
</dbReference>
<sequence>MIREETTPSEAMKVLLSGSARTDYKPSFLARSDEGQPQLGINVIQSEGAKLQ</sequence>
<accession>I3W484</accession>
<keyword evidence="2" id="KW-0614">Plasmid</keyword>
<geneLocation type="plasmid" evidence="2">
    <name>pSGSC3045-121</name>
</geneLocation>
<evidence type="ECO:0000256" key="1">
    <source>
        <dbReference type="SAM" id="MobiDB-lite"/>
    </source>
</evidence>
<dbReference type="AlphaFoldDB" id="I3W484"/>
<name>I3W484_SALER</name>
<evidence type="ECO:0000313" key="2">
    <source>
        <dbReference type="EMBL" id="AFK90411.1"/>
    </source>
</evidence>